<feature type="coiled-coil region" evidence="1">
    <location>
        <begin position="29"/>
        <end position="56"/>
    </location>
</feature>
<feature type="transmembrane region" description="Helical" evidence="2">
    <location>
        <begin position="6"/>
        <end position="29"/>
    </location>
</feature>
<accession>A0A9D9DCH7</accession>
<proteinExistence type="predicted"/>
<keyword evidence="2" id="KW-0472">Membrane</keyword>
<organism evidence="3 4">
    <name type="scientific">Candidatus Enterousia avistercoris</name>
    <dbReference type="NCBI Taxonomy" id="2840788"/>
    <lineage>
        <taxon>Bacteria</taxon>
        <taxon>Pseudomonadati</taxon>
        <taxon>Pseudomonadota</taxon>
        <taxon>Alphaproteobacteria</taxon>
        <taxon>Candidatus Enterousia</taxon>
    </lineage>
</organism>
<reference evidence="3" key="2">
    <citation type="journal article" date="2021" name="PeerJ">
        <title>Extensive microbial diversity within the chicken gut microbiome revealed by metagenomics and culture.</title>
        <authorList>
            <person name="Gilroy R."/>
            <person name="Ravi A."/>
            <person name="Getino M."/>
            <person name="Pursley I."/>
            <person name="Horton D.L."/>
            <person name="Alikhan N.F."/>
            <person name="Baker D."/>
            <person name="Gharbi K."/>
            <person name="Hall N."/>
            <person name="Watson M."/>
            <person name="Adriaenssens E.M."/>
            <person name="Foster-Nyarko E."/>
            <person name="Jarju S."/>
            <person name="Secka A."/>
            <person name="Antonio M."/>
            <person name="Oren A."/>
            <person name="Chaudhuri R.R."/>
            <person name="La Ragione R."/>
            <person name="Hildebrand F."/>
            <person name="Pallen M.J."/>
        </authorList>
    </citation>
    <scope>NUCLEOTIDE SEQUENCE</scope>
    <source>
        <strain evidence="3">8207</strain>
    </source>
</reference>
<sequence>MRESEIMFRIGWISIAVVAMLLSTLQVCYETQNDDRNRVRAQIVDTQQEIAVAQANFASYVRPEILRNLVSSIRPNAEVVSFHKAVSVNDLPEKIVDAQQ</sequence>
<dbReference type="AlphaFoldDB" id="A0A9D9DCH7"/>
<keyword evidence="2" id="KW-0812">Transmembrane</keyword>
<evidence type="ECO:0000256" key="2">
    <source>
        <dbReference type="SAM" id="Phobius"/>
    </source>
</evidence>
<comment type="caution">
    <text evidence="3">The sequence shown here is derived from an EMBL/GenBank/DDBJ whole genome shotgun (WGS) entry which is preliminary data.</text>
</comment>
<name>A0A9D9DCH7_9PROT</name>
<evidence type="ECO:0000313" key="3">
    <source>
        <dbReference type="EMBL" id="MBO8425207.1"/>
    </source>
</evidence>
<dbReference type="Proteomes" id="UP000823630">
    <property type="component" value="Unassembled WGS sequence"/>
</dbReference>
<keyword evidence="2" id="KW-1133">Transmembrane helix</keyword>
<keyword evidence="1" id="KW-0175">Coiled coil</keyword>
<evidence type="ECO:0000313" key="4">
    <source>
        <dbReference type="Proteomes" id="UP000823630"/>
    </source>
</evidence>
<dbReference type="EMBL" id="JADINC010000028">
    <property type="protein sequence ID" value="MBO8425207.1"/>
    <property type="molecule type" value="Genomic_DNA"/>
</dbReference>
<evidence type="ECO:0000256" key="1">
    <source>
        <dbReference type="SAM" id="Coils"/>
    </source>
</evidence>
<gene>
    <name evidence="3" type="ORF">IAC69_01875</name>
</gene>
<reference evidence="3" key="1">
    <citation type="submission" date="2020-10" db="EMBL/GenBank/DDBJ databases">
        <authorList>
            <person name="Gilroy R."/>
        </authorList>
    </citation>
    <scope>NUCLEOTIDE SEQUENCE</scope>
    <source>
        <strain evidence="3">8207</strain>
    </source>
</reference>
<protein>
    <submittedName>
        <fullName evidence="3">Uncharacterized protein</fullName>
    </submittedName>
</protein>